<dbReference type="InterPro" id="IPR006530">
    <property type="entry name" value="YD"/>
</dbReference>
<feature type="domain" description="Hint" evidence="3">
    <location>
        <begin position="1771"/>
        <end position="1866"/>
    </location>
</feature>
<feature type="compositionally biased region" description="Acidic residues" evidence="2">
    <location>
        <begin position="132"/>
        <end position="142"/>
    </location>
</feature>
<dbReference type="NCBIfam" id="TIGR03696">
    <property type="entry name" value="Rhs_assc_core"/>
    <property type="match status" value="1"/>
</dbReference>
<dbReference type="Gene3D" id="2.170.16.10">
    <property type="entry name" value="Hedgehog/Intein (Hint) domain"/>
    <property type="match status" value="1"/>
</dbReference>
<comment type="caution">
    <text evidence="4">The sequence shown here is derived from an EMBL/GenBank/DDBJ whole genome shotgun (WGS) entry which is preliminary data.</text>
</comment>
<feature type="region of interest" description="Disordered" evidence="2">
    <location>
        <begin position="1495"/>
        <end position="1519"/>
    </location>
</feature>
<organism evidence="4 5">
    <name type="scientific">Propionibacterium acidifaciens F0233</name>
    <dbReference type="NCBI Taxonomy" id="553198"/>
    <lineage>
        <taxon>Bacteria</taxon>
        <taxon>Bacillati</taxon>
        <taxon>Actinomycetota</taxon>
        <taxon>Actinomycetes</taxon>
        <taxon>Propionibacteriales</taxon>
        <taxon>Propionibacteriaceae</taxon>
        <taxon>Propionibacterium</taxon>
    </lineage>
</organism>
<dbReference type="OrthoDB" id="3712874at2"/>
<dbReference type="InterPro" id="IPR045351">
    <property type="entry name" value="DUF6531"/>
</dbReference>
<name>U2R181_9ACTN</name>
<dbReference type="InterPro" id="IPR031325">
    <property type="entry name" value="RHS_repeat"/>
</dbReference>
<evidence type="ECO:0000256" key="2">
    <source>
        <dbReference type="SAM" id="MobiDB-lite"/>
    </source>
</evidence>
<dbReference type="Pfam" id="PF20148">
    <property type="entry name" value="DUF6531"/>
    <property type="match status" value="1"/>
</dbReference>
<dbReference type="PROSITE" id="PS50817">
    <property type="entry name" value="INTEIN_N_TER"/>
    <property type="match status" value="1"/>
</dbReference>
<reference evidence="4" key="1">
    <citation type="submission" date="2013-08" db="EMBL/GenBank/DDBJ databases">
        <authorList>
            <person name="Durkin A.S."/>
            <person name="Haft D.R."/>
            <person name="McCorrison J."/>
            <person name="Torralba M."/>
            <person name="Gillis M."/>
            <person name="Haft D.H."/>
            <person name="Methe B."/>
            <person name="Sutton G."/>
            <person name="Nelson K.E."/>
        </authorList>
    </citation>
    <scope>NUCLEOTIDE SEQUENCE [LARGE SCALE GENOMIC DNA]</scope>
    <source>
        <strain evidence="4">F0233</strain>
    </source>
</reference>
<dbReference type="InterPro" id="IPR006141">
    <property type="entry name" value="Intein_N"/>
</dbReference>
<dbReference type="Pfam" id="PF25023">
    <property type="entry name" value="TEN_YD-shell"/>
    <property type="match status" value="1"/>
</dbReference>
<dbReference type="EMBL" id="ACVN02000031">
    <property type="protein sequence ID" value="ERK62279.1"/>
    <property type="molecule type" value="Genomic_DNA"/>
</dbReference>
<sequence length="2054" mass="216249">MKVDEANLDGLRGMPDVDYDFDVSASLEAAFRAAATAVEGQRGSRAGYRSGGLIDFQGYYSALFGENGTTQLGDLDEIVSNLRLVASRVTTLDEKARAENDRRRQAREWAQRQADRNRVEKFVDRFTGGEEPPFEEISDDERDSSASESVAAAAPAARQELTGSGPSGGVSSGSPSNLRGFASSSRAADGELSGTAGTLTGHCDDFAEACSWATLDASSVIGALGSWLEQNENDAKWADVVAGAFEAAGAGDGVAAVPDAAIEASLAAAGVQAGREDLRVDPPTAYGSPPTTGYADDPVNAFTGNFVEVEDDLGFAGPAGGLSWRRSYSALNPGVGGFGPGWSSWCEAGLTVDGEGARLRLFDGRVIVFPRLGDGWGRAAGENLWLAAVPGGGWRVSSSWGLVWRVDAAGRVRSTSEGEGTGVELSYDRQGRLVRLTHEWGRALDVVWDDTVGGDTAGGGDDAGAGVGGRVSAVVADDGRRVDYVYDGSGRLVEARGGGGARHYRWNGAGLIESVIDADGVVEVTNNYDERGRVSRQRSRFGRITRYAYLSGGVTVTSDEDGSRGNTWIHDRNGRLVGLVDADGRRQSTGYDRHGNPVLVRGRDGAETVSVYDGRGRLVTRRLPSGARVDQEWDGLDRLVRTRVTGADNDDTTGGTGGVAGGAAGRVAVTSYEYEAGQRRPCRVVDAEGGVTSMVWRGGLLMQVTDPTGVRVRFGYDEHGDLVTSTDAAGSTARLEHDRAGRVTAAVTPLGHRTEFVYDPGGRLAARTDPDGARTRFEYTAAGRLTAVVDPEGGRTLIEHGDHGERERTTDPLGRVVGERCDGLGNLAAVELPDGSTWEFGYDGLSRLTGMRDGGGGEWAMGYGPDGMLAATTDPTGVERRVARGPFGAPVAVTDGGDDAAAVYDRLGRLMSVTGPDGGTRVNRYDLCGRLVETMDAAGATTRFGRDAAGRVVEVTQPTGRSYRYEWDECGRWAATVSTGGDRYEIVHDADSRIVGEVWPTGETVSTRFDACGRIVARRQPGRGVVRFGYDRCGRIVWVRDRWNGRRRFGYDEAGQLVWAADALGRVTRFEYNEAGRQVATVDTTGARSERVFDPMGRLVSRTDPLGRTTTYGYDKTGRLTSRTDAGGRRLEWCYDRTGRLERTLADGRLLTRVERDFAARTLTWTSADGERVETAWDTQGNLVRRLRDGVGVSYSYDIGGRRTGMHLPDGSSTGYEYDANNRLAAIVRPGLGRVRIDRDRLGRVVGVHGPGLDATWTWHDGAVVANRVNRRGFIQQTRVERDRDGRVTADVRDGLRTEYAYDRAGQLTGAVTSEGTRTSYEWDTGGRLVAETCDGQTTRHGYDRAGQLVWTRCPDGTRLTYDYDPSGRRVRETGPDGERLFDWDPRGFLAQVTRVSRHGDQVRARRTRLHVDAGGLLAAAGDQPVHWDTAAAWPALAQIGARTITDALAATALTTRTGGDDTVWLVPDTDGPAAQTPGLLAGPEALQSRLWEQAPTAAGRAAPAAPEPGAMTDAGPGAADVGIGADGTLQAAGLGWMGARVYDPATRAFLSADPLEPVTGAAWAANPYSFAGNDPVGLTDPSGLRPVSEDDLRAYQQASNGMLQNAASAAGNWLSDNWEYIAAGAMVAAGVAVMCTGVGGPIGAAMMAGALTSAGGSIWSQKSANGTVDWGTVLRDGAVGAATGLIGGGASAAAARATAGMTSCLGKNILTGAVEGAIDGGAGNGLQYLTGGQPVTAAGFARAVGQGAGQGALGGGAGGALSHVTGIARYGCFTPDTPVLMADGSTKRIDQVQAGEQVLAHNPATGQDEPATVEQTFTHEKVPTLRVTTTSGTVETTATHPFHVQGRGYTPASDLHEGDILHTPDGHTTTVVSIQATGRAETVHNLAITGHHNYHVATTTGQPILVHNNGCEVTGQGSVNMGELDDLERPTGVTAHLTPDMVGTGSKVPPSLKPPGFEGGSAGQARGHLLGAQLGGDGTNPRNVVTLTQNPTNTPVMRGYENQVRKALDAGAEVDYTSTPIYKGDDLVPRGVTLTADGSNGLNLGVSILNGGK</sequence>
<dbReference type="Pfam" id="PF13930">
    <property type="entry name" value="Endonuclea_NS_2"/>
    <property type="match status" value="1"/>
</dbReference>
<dbReference type="Gene3D" id="2.180.10.10">
    <property type="entry name" value="RHS repeat-associated core"/>
    <property type="match status" value="5"/>
</dbReference>
<dbReference type="NCBIfam" id="TIGR01643">
    <property type="entry name" value="YD_repeat_2x"/>
    <property type="match status" value="12"/>
</dbReference>
<dbReference type="InterPro" id="IPR022385">
    <property type="entry name" value="Rhs_assc_core"/>
</dbReference>
<evidence type="ECO:0000259" key="3">
    <source>
        <dbReference type="SMART" id="SM00306"/>
    </source>
</evidence>
<dbReference type="InterPro" id="IPR056823">
    <property type="entry name" value="TEN-like_YD-shell"/>
</dbReference>
<proteinExistence type="predicted"/>
<dbReference type="Pfam" id="PF05593">
    <property type="entry name" value="RHS_repeat"/>
    <property type="match status" value="9"/>
</dbReference>
<accession>U2R181</accession>
<feature type="compositionally biased region" description="Low complexity" evidence="2">
    <location>
        <begin position="1495"/>
        <end position="1511"/>
    </location>
</feature>
<dbReference type="InterPro" id="IPR044927">
    <property type="entry name" value="Endonuclea_NS_2"/>
</dbReference>
<dbReference type="Proteomes" id="UP000017052">
    <property type="component" value="Unassembled WGS sequence"/>
</dbReference>
<dbReference type="PANTHER" id="PTHR32305:SF15">
    <property type="entry name" value="PROTEIN RHSA-RELATED"/>
    <property type="match status" value="1"/>
</dbReference>
<feature type="region of interest" description="Disordered" evidence="2">
    <location>
        <begin position="120"/>
        <end position="191"/>
    </location>
</feature>
<dbReference type="Gene3D" id="3.40.570.10">
    <property type="entry name" value="Extracellular Endonuclease, subunit A"/>
    <property type="match status" value="1"/>
</dbReference>
<dbReference type="InterPro" id="IPR036844">
    <property type="entry name" value="Hint_dom_sf"/>
</dbReference>
<evidence type="ECO:0000256" key="1">
    <source>
        <dbReference type="ARBA" id="ARBA00022737"/>
    </source>
</evidence>
<dbReference type="InterPro" id="IPR044929">
    <property type="entry name" value="DNA/RNA_non-sp_Endonuclease_sf"/>
</dbReference>
<dbReference type="PANTHER" id="PTHR32305">
    <property type="match status" value="1"/>
</dbReference>
<feature type="compositionally biased region" description="Low complexity" evidence="2">
    <location>
        <begin position="146"/>
        <end position="157"/>
    </location>
</feature>
<gene>
    <name evidence="4" type="ORF">HMPREF0682_2354</name>
</gene>
<dbReference type="GeneID" id="95360119"/>
<evidence type="ECO:0000313" key="5">
    <source>
        <dbReference type="Proteomes" id="UP000017052"/>
    </source>
</evidence>
<dbReference type="SUPFAM" id="SSF51294">
    <property type="entry name" value="Hedgehog/intein (Hint) domain"/>
    <property type="match status" value="1"/>
</dbReference>
<keyword evidence="1" id="KW-0677">Repeat</keyword>
<dbReference type="RefSeq" id="WP_021796344.1">
    <property type="nucleotide sequence ID" value="NZ_ACVN02000031.1"/>
</dbReference>
<dbReference type="GO" id="GO:0016539">
    <property type="term" value="P:intein-mediated protein splicing"/>
    <property type="evidence" value="ECO:0007669"/>
    <property type="project" value="InterPro"/>
</dbReference>
<dbReference type="Pfam" id="PF07591">
    <property type="entry name" value="PT-HINT"/>
    <property type="match status" value="1"/>
</dbReference>
<dbReference type="SMART" id="SM00306">
    <property type="entry name" value="HintN"/>
    <property type="match status" value="1"/>
</dbReference>
<protein>
    <submittedName>
        <fullName evidence="4">Pretoxin HINT domain protein</fullName>
    </submittedName>
</protein>
<dbReference type="InterPro" id="IPR050708">
    <property type="entry name" value="T6SS_VgrG/RHS"/>
</dbReference>
<dbReference type="InterPro" id="IPR003587">
    <property type="entry name" value="Hint_dom_N"/>
</dbReference>
<evidence type="ECO:0000313" key="4">
    <source>
        <dbReference type="EMBL" id="ERK62279.1"/>
    </source>
</evidence>
<keyword evidence="5" id="KW-1185">Reference proteome</keyword>
<dbReference type="CDD" id="cd00081">
    <property type="entry name" value="Hint"/>
    <property type="match status" value="1"/>
</dbReference>